<dbReference type="PROSITE" id="PS50994">
    <property type="entry name" value="INTEGRASE"/>
    <property type="match status" value="1"/>
</dbReference>
<evidence type="ECO:0000313" key="2">
    <source>
        <dbReference type="EMBL" id="CAK9105451.1"/>
    </source>
</evidence>
<dbReference type="Gene3D" id="3.30.420.10">
    <property type="entry name" value="Ribonuclease H-like superfamily/Ribonuclease H"/>
    <property type="match status" value="1"/>
</dbReference>
<dbReference type="Proteomes" id="UP001642484">
    <property type="component" value="Unassembled WGS sequence"/>
</dbReference>
<name>A0ABP0RXU2_9DINO</name>
<feature type="domain" description="Integrase catalytic" evidence="1">
    <location>
        <begin position="73"/>
        <end position="254"/>
    </location>
</feature>
<proteinExistence type="predicted"/>
<comment type="caution">
    <text evidence="2">The sequence shown here is derived from an EMBL/GenBank/DDBJ whole genome shotgun (WGS) entry which is preliminary data.</text>
</comment>
<dbReference type="SUPFAM" id="SSF53098">
    <property type="entry name" value="Ribonuclease H-like"/>
    <property type="match status" value="1"/>
</dbReference>
<evidence type="ECO:0000313" key="3">
    <source>
        <dbReference type="Proteomes" id="UP001642484"/>
    </source>
</evidence>
<dbReference type="InterPro" id="IPR036397">
    <property type="entry name" value="RNaseH_sf"/>
</dbReference>
<protein>
    <recommendedName>
        <fullName evidence="1">Integrase catalytic domain-containing protein</fullName>
    </recommendedName>
</protein>
<sequence length="387" mass="43902">MFRRLVPFLAAAVAYDPNVEIFWEWPTRCYGWNEPMVQRLGTEMINANKEWLFARIDGCGTAQQLEAMPQELDDDEPNEELRKQWNIQAIAWEMVGLDTTEWTPLNSKVKHKILVLINFATHYKAAKRLRTMDLYKQENENTTEILEGIFEFWLSSKPKMTILVPDNAKSMVSAQARTTLSDLNIQIEAPPAKESWSHGLMERAVQEVKTVASKTTLSFPSLSANAILALSIQSLNATEIVQGYTPHQWVYGKPFSFSDEDERSMQQILPDVPGQDFISILTNRQQAEEIAKGEIPLDLEQAQRLRNSKVRQPLQVLQPMDLVKIWRRYSTNEVAFASLAILNGLGLAVWSSMKSFMGKGLKKKEDTSCGSTWPGLCTAVQCTQSAR</sequence>
<reference evidence="2 3" key="1">
    <citation type="submission" date="2024-02" db="EMBL/GenBank/DDBJ databases">
        <authorList>
            <person name="Chen Y."/>
            <person name="Shah S."/>
            <person name="Dougan E. K."/>
            <person name="Thang M."/>
            <person name="Chan C."/>
        </authorList>
    </citation>
    <scope>NUCLEOTIDE SEQUENCE [LARGE SCALE GENOMIC DNA]</scope>
</reference>
<keyword evidence="3" id="KW-1185">Reference proteome</keyword>
<dbReference type="InterPro" id="IPR012337">
    <property type="entry name" value="RNaseH-like_sf"/>
</dbReference>
<dbReference type="EMBL" id="CAXAMN010026739">
    <property type="protein sequence ID" value="CAK9105451.1"/>
    <property type="molecule type" value="Genomic_DNA"/>
</dbReference>
<gene>
    <name evidence="2" type="ORF">CCMP2556_LOCUS49357</name>
</gene>
<evidence type="ECO:0000259" key="1">
    <source>
        <dbReference type="PROSITE" id="PS50994"/>
    </source>
</evidence>
<accession>A0ABP0RXU2</accession>
<organism evidence="2 3">
    <name type="scientific">Durusdinium trenchii</name>
    <dbReference type="NCBI Taxonomy" id="1381693"/>
    <lineage>
        <taxon>Eukaryota</taxon>
        <taxon>Sar</taxon>
        <taxon>Alveolata</taxon>
        <taxon>Dinophyceae</taxon>
        <taxon>Suessiales</taxon>
        <taxon>Symbiodiniaceae</taxon>
        <taxon>Durusdinium</taxon>
    </lineage>
</organism>
<dbReference type="InterPro" id="IPR001584">
    <property type="entry name" value="Integrase_cat-core"/>
</dbReference>